<dbReference type="RefSeq" id="WP_198500620.1">
    <property type="nucleotide sequence ID" value="NZ_CP065989.1"/>
</dbReference>
<dbReference type="Pfam" id="PF13468">
    <property type="entry name" value="Glyoxalase_3"/>
    <property type="match status" value="1"/>
</dbReference>
<dbReference type="Gene3D" id="3.10.180.10">
    <property type="entry name" value="2,3-Dihydroxybiphenyl 1,2-Dioxygenase, domain 1"/>
    <property type="match status" value="1"/>
</dbReference>
<accession>A0A7T4A1P2</accession>
<dbReference type="Proteomes" id="UP000595374">
    <property type="component" value="Chromosome"/>
</dbReference>
<name>A0A7T4A1P2_9MICO</name>
<feature type="compositionally biased region" description="Pro residues" evidence="1">
    <location>
        <begin position="84"/>
        <end position="95"/>
    </location>
</feature>
<evidence type="ECO:0000256" key="1">
    <source>
        <dbReference type="SAM" id="MobiDB-lite"/>
    </source>
</evidence>
<evidence type="ECO:0000313" key="3">
    <source>
        <dbReference type="EMBL" id="QQB15674.1"/>
    </source>
</evidence>
<reference evidence="3 4" key="1">
    <citation type="submission" date="2020-12" db="EMBL/GenBank/DDBJ databases">
        <title>FDA dAtabase for Regulatory Grade micrObial Sequences (FDA-ARGOS): Supporting development and validation of Infectious Disease Dx tests.</title>
        <authorList>
            <person name="Sproer C."/>
            <person name="Gronow S."/>
            <person name="Severitt S."/>
            <person name="Schroder I."/>
            <person name="Tallon L."/>
            <person name="Sadzewicz L."/>
            <person name="Zhao X."/>
            <person name="Boylan J."/>
            <person name="Ott S."/>
            <person name="Bowen H."/>
            <person name="Vavikolanu K."/>
            <person name="Mehta A."/>
            <person name="Aluvathingal J."/>
            <person name="Nadendla S."/>
            <person name="Lowell S."/>
            <person name="Myers T."/>
            <person name="Yan Y."/>
            <person name="Sichtig H."/>
        </authorList>
    </citation>
    <scope>NUCLEOTIDE SEQUENCE [LARGE SCALE GENOMIC DNA]</scope>
    <source>
        <strain evidence="3 4">FDAARGOS_990</strain>
    </source>
</reference>
<feature type="compositionally biased region" description="Low complexity" evidence="1">
    <location>
        <begin position="73"/>
        <end position="83"/>
    </location>
</feature>
<gene>
    <name evidence="3" type="ORF">I6H47_07045</name>
</gene>
<feature type="domain" description="Glyoxalase-like" evidence="2">
    <location>
        <begin position="7"/>
        <end position="206"/>
    </location>
</feature>
<sequence>MMLPATFDHLVIAVPDLAQSVEQCEAVLGVRPVPGGVHPGRGTANALLGLEFAGTRAERGYLELLGPDPEQNPDPAADTTAPDPTAPDPTAPALPPALAGVTAPLVQRWAIHPRGFDRAVTAAAEATDPPVDLGAVFDMSRRTPDGETLRWRLTRRTPLALGGIQPFLIDWLDTPHPASRAMPTVALAQFWATSPTVADTRAVLAALDARIEVEAGETDALHARLEGPGGTWLL</sequence>
<dbReference type="EMBL" id="CP065989">
    <property type="protein sequence ID" value="QQB15674.1"/>
    <property type="molecule type" value="Genomic_DNA"/>
</dbReference>
<dbReference type="InterPro" id="IPR025870">
    <property type="entry name" value="Glyoxalase-like_dom"/>
</dbReference>
<evidence type="ECO:0000313" key="4">
    <source>
        <dbReference type="Proteomes" id="UP000595374"/>
    </source>
</evidence>
<dbReference type="SUPFAM" id="SSF54593">
    <property type="entry name" value="Glyoxalase/Bleomycin resistance protein/Dihydroxybiphenyl dioxygenase"/>
    <property type="match status" value="1"/>
</dbReference>
<protein>
    <submittedName>
        <fullName evidence="3">VOC family protein</fullName>
    </submittedName>
</protein>
<feature type="region of interest" description="Disordered" evidence="1">
    <location>
        <begin position="64"/>
        <end position="97"/>
    </location>
</feature>
<evidence type="ECO:0000259" key="2">
    <source>
        <dbReference type="Pfam" id="PF13468"/>
    </source>
</evidence>
<organism evidence="3 4">
    <name type="scientific">Brevibacterium casei</name>
    <dbReference type="NCBI Taxonomy" id="33889"/>
    <lineage>
        <taxon>Bacteria</taxon>
        <taxon>Bacillati</taxon>
        <taxon>Actinomycetota</taxon>
        <taxon>Actinomycetes</taxon>
        <taxon>Micrococcales</taxon>
        <taxon>Brevibacteriaceae</taxon>
        <taxon>Brevibacterium</taxon>
    </lineage>
</organism>
<dbReference type="AlphaFoldDB" id="A0A7T4A1P2"/>
<dbReference type="InterPro" id="IPR029068">
    <property type="entry name" value="Glyas_Bleomycin-R_OHBP_Dase"/>
</dbReference>
<proteinExistence type="predicted"/>